<dbReference type="InterPro" id="IPR027417">
    <property type="entry name" value="P-loop_NTPase"/>
</dbReference>
<organism evidence="3 4">
    <name type="scientific">Symbiochloris irregularis</name>
    <dbReference type="NCBI Taxonomy" id="706552"/>
    <lineage>
        <taxon>Eukaryota</taxon>
        <taxon>Viridiplantae</taxon>
        <taxon>Chlorophyta</taxon>
        <taxon>core chlorophytes</taxon>
        <taxon>Trebouxiophyceae</taxon>
        <taxon>Trebouxiales</taxon>
        <taxon>Trebouxiaceae</taxon>
        <taxon>Symbiochloris</taxon>
    </lineage>
</organism>
<protein>
    <recommendedName>
        <fullName evidence="2">Fungal lipase-type domain-containing protein</fullName>
    </recommendedName>
</protein>
<dbReference type="Proteomes" id="UP001465755">
    <property type="component" value="Unassembled WGS sequence"/>
</dbReference>
<dbReference type="CDD" id="cd00519">
    <property type="entry name" value="Lipase_3"/>
    <property type="match status" value="1"/>
</dbReference>
<dbReference type="GO" id="GO:0006952">
    <property type="term" value="P:defense response"/>
    <property type="evidence" value="ECO:0007669"/>
    <property type="project" value="InterPro"/>
</dbReference>
<evidence type="ECO:0000313" key="3">
    <source>
        <dbReference type="EMBL" id="KAK9790573.1"/>
    </source>
</evidence>
<accession>A0AAW1NLK4</accession>
<feature type="region of interest" description="Disordered" evidence="1">
    <location>
        <begin position="1"/>
        <end position="38"/>
    </location>
</feature>
<dbReference type="Gene3D" id="3.40.50.1820">
    <property type="entry name" value="alpha/beta hydrolase"/>
    <property type="match status" value="1"/>
</dbReference>
<dbReference type="Pfam" id="PF13374">
    <property type="entry name" value="TPR_10"/>
    <property type="match status" value="2"/>
</dbReference>
<dbReference type="Gene3D" id="3.40.50.300">
    <property type="entry name" value="P-loop containing nucleotide triphosphate hydrolases"/>
    <property type="match status" value="1"/>
</dbReference>
<feature type="domain" description="Fungal lipase-type" evidence="2">
    <location>
        <begin position="64"/>
        <end position="202"/>
    </location>
</feature>
<dbReference type="AlphaFoldDB" id="A0AAW1NLK4"/>
<dbReference type="EMBL" id="JALJOQ010000189">
    <property type="protein sequence ID" value="KAK9790573.1"/>
    <property type="molecule type" value="Genomic_DNA"/>
</dbReference>
<dbReference type="InterPro" id="IPR002921">
    <property type="entry name" value="Fungal_lipase-type"/>
</dbReference>
<dbReference type="Gene3D" id="1.25.40.10">
    <property type="entry name" value="Tetratricopeptide repeat domain"/>
    <property type="match status" value="1"/>
</dbReference>
<dbReference type="Pfam" id="PF13424">
    <property type="entry name" value="TPR_12"/>
    <property type="match status" value="1"/>
</dbReference>
<dbReference type="SUPFAM" id="SSF53474">
    <property type="entry name" value="alpha/beta-Hydrolases"/>
    <property type="match status" value="1"/>
</dbReference>
<gene>
    <name evidence="3" type="ORF">WJX73_001224</name>
</gene>
<keyword evidence="4" id="KW-1185">Reference proteome</keyword>
<evidence type="ECO:0000256" key="1">
    <source>
        <dbReference type="SAM" id="MobiDB-lite"/>
    </source>
</evidence>
<dbReference type="InterPro" id="IPR011990">
    <property type="entry name" value="TPR-like_helical_dom_sf"/>
</dbReference>
<dbReference type="GO" id="GO:0006629">
    <property type="term" value="P:lipid metabolic process"/>
    <property type="evidence" value="ECO:0007669"/>
    <property type="project" value="InterPro"/>
</dbReference>
<reference evidence="3 4" key="1">
    <citation type="journal article" date="2024" name="Nat. Commun.">
        <title>Phylogenomics reveals the evolutionary origins of lichenization in chlorophyte algae.</title>
        <authorList>
            <person name="Puginier C."/>
            <person name="Libourel C."/>
            <person name="Otte J."/>
            <person name="Skaloud P."/>
            <person name="Haon M."/>
            <person name="Grisel S."/>
            <person name="Petersen M."/>
            <person name="Berrin J.G."/>
            <person name="Delaux P.M."/>
            <person name="Dal Grande F."/>
            <person name="Keller J."/>
        </authorList>
    </citation>
    <scope>NUCLEOTIDE SEQUENCE [LARGE SCALE GENOMIC DNA]</scope>
    <source>
        <strain evidence="3 4">SAG 2036</strain>
    </source>
</reference>
<name>A0AAW1NLK4_9CHLO</name>
<comment type="caution">
    <text evidence="3">The sequence shown here is derived from an EMBL/GenBank/DDBJ whole genome shotgun (WGS) entry which is preliminary data.</text>
</comment>
<sequence length="852" mass="91840">MGCLASKPASGGQRDQQAVKITQGDRGQSANLKDRASQSYEAAKQRGEDYTFTWLDETRETCCFAFPGTWRPADWKTDASFKSIPWELDDLKASAHQGFLQRFNVIAETPAYQAHVAEAMQADTCLFSGHSLGGAIACLAAITCKVSSDQRATAPAPSRLQCITFGAPLVGDDQLQRYIGDKGWQGDFIQMVSRHDIVPRMLVSKQKGFMSVLGSVFSSASAPILLLEEGLVGKAAALADPVVQDLGQQVKTFFEPFALAPKAAAKAVVAACQGQNAYRPFGTYLLYAHGGVLPLEKPEEVLQALFVTMTQSADPFTTGKTVLMEHSMNHYAALAQLPATQGSAQSGKAILEARTPFEFFVAKEIQSHAGAVTEVQSTVLELRSILQEISVQNAASVQGGAVVIVGGPGEGKSTLANEAGVRLWEWGSCPAGVFHVDLQGVEQGQVETLVTKQLGTQLQTCQGGLDQSTEITFSSVLHWLRCLAPSHAALLILENVEDALADRSRAQELQGILKQVRGASRELRLICTSRRALGGVLPSSKKVELGKMDRDASLQALQYYSGESADAINMHQQQQISEVVCKRNPYALSIVGSLLRDDPSRAEEIVRDAHQDGLGGINADDWSQFREAELLERQALEVRQRLLGSDNPDTAASLNRLAVTVEAQGRLKEAEQLYKQTLAVRKRTLGPGHLDTAATMGSFASLLQRQGNLADAEALQREALKNLATVLADQGKLSRADALYREAAATAQRASGVEAPDAAVSALAPLRRRASTSESDHPSYFRQGPAAFIINCCYSKHLQLQLQLKTLGAICSLLQPCMHRADSGSSYQELGSATQSASDSMRTACIHHAFLF</sequence>
<dbReference type="Pfam" id="PF01764">
    <property type="entry name" value="Lipase_3"/>
    <property type="match status" value="1"/>
</dbReference>
<dbReference type="SUPFAM" id="SSF52540">
    <property type="entry name" value="P-loop containing nucleoside triphosphate hydrolases"/>
    <property type="match status" value="1"/>
</dbReference>
<evidence type="ECO:0000259" key="2">
    <source>
        <dbReference type="Pfam" id="PF01764"/>
    </source>
</evidence>
<dbReference type="SUPFAM" id="SSF48452">
    <property type="entry name" value="TPR-like"/>
    <property type="match status" value="1"/>
</dbReference>
<dbReference type="InterPro" id="IPR029058">
    <property type="entry name" value="AB_hydrolase_fold"/>
</dbReference>
<proteinExistence type="predicted"/>
<evidence type="ECO:0000313" key="4">
    <source>
        <dbReference type="Proteomes" id="UP001465755"/>
    </source>
</evidence>
<feature type="compositionally biased region" description="Polar residues" evidence="1">
    <location>
        <begin position="13"/>
        <end position="31"/>
    </location>
</feature>
<dbReference type="InterPro" id="IPR044214">
    <property type="entry name" value="EDS1-like"/>
</dbReference>
<dbReference type="PANTHER" id="PTHR47090">
    <property type="entry name" value="PROTEIN EDS1-RELATED"/>
    <property type="match status" value="1"/>
</dbReference>